<proteinExistence type="predicted"/>
<evidence type="ECO:0000256" key="1">
    <source>
        <dbReference type="SAM" id="MobiDB-lite"/>
    </source>
</evidence>
<dbReference type="Proteomes" id="UP001246473">
    <property type="component" value="Unassembled WGS sequence"/>
</dbReference>
<dbReference type="AlphaFoldDB" id="A0AAP5UV70"/>
<reference evidence="2" key="1">
    <citation type="submission" date="2022-08" db="EMBL/GenBank/DDBJ databases">
        <authorList>
            <person name="Kim S.-J."/>
        </authorList>
    </citation>
    <scope>NUCLEOTIDE SEQUENCE</scope>
    <source>
        <strain evidence="2">KJ</strain>
    </source>
</reference>
<dbReference type="RefSeq" id="WP_315697204.1">
    <property type="nucleotide sequence ID" value="NZ_JANSLM010000008.1"/>
</dbReference>
<evidence type="ECO:0000313" key="3">
    <source>
        <dbReference type="Proteomes" id="UP001246473"/>
    </source>
</evidence>
<feature type="region of interest" description="Disordered" evidence="1">
    <location>
        <begin position="33"/>
        <end position="63"/>
    </location>
</feature>
<evidence type="ECO:0000313" key="2">
    <source>
        <dbReference type="EMBL" id="MDT8840345.1"/>
    </source>
</evidence>
<name>A0AAP5UV70_9BURK</name>
<organism evidence="2 3">
    <name type="scientific">Paraburkholderia fungorum</name>
    <dbReference type="NCBI Taxonomy" id="134537"/>
    <lineage>
        <taxon>Bacteria</taxon>
        <taxon>Pseudomonadati</taxon>
        <taxon>Pseudomonadota</taxon>
        <taxon>Betaproteobacteria</taxon>
        <taxon>Burkholderiales</taxon>
        <taxon>Burkholderiaceae</taxon>
        <taxon>Paraburkholderia</taxon>
    </lineage>
</organism>
<dbReference type="EMBL" id="JANSLM010000008">
    <property type="protein sequence ID" value="MDT8840345.1"/>
    <property type="molecule type" value="Genomic_DNA"/>
</dbReference>
<accession>A0AAP5UV70</accession>
<gene>
    <name evidence="2" type="ORF">ParKJ_23240</name>
</gene>
<sequence length="63" mass="6938">MQQSPDSERDKVNGLVRISPDVVFHRDVILPVPPPASGKRATEQIRRASSSIQPGLQLDFDGQ</sequence>
<protein>
    <submittedName>
        <fullName evidence="2">Uncharacterized protein</fullName>
    </submittedName>
</protein>
<comment type="caution">
    <text evidence="2">The sequence shown here is derived from an EMBL/GenBank/DDBJ whole genome shotgun (WGS) entry which is preliminary data.</text>
</comment>